<dbReference type="Gene3D" id="1.10.357.10">
    <property type="entry name" value="Tetracycline Repressor, domain 2"/>
    <property type="match status" value="1"/>
</dbReference>
<evidence type="ECO:0000313" key="1">
    <source>
        <dbReference type="EMBL" id="KKO72074.1"/>
    </source>
</evidence>
<evidence type="ECO:0000313" key="4">
    <source>
        <dbReference type="Proteomes" id="UP000292039"/>
    </source>
</evidence>
<comment type="caution">
    <text evidence="1">The sequence shown here is derived from an EMBL/GenBank/DDBJ whole genome shotgun (WGS) entry which is preliminary data.</text>
</comment>
<name>A0A171KT57_9BURK</name>
<dbReference type="InterPro" id="IPR009057">
    <property type="entry name" value="Homeodomain-like_sf"/>
</dbReference>
<dbReference type="OrthoDB" id="5523834at2"/>
<dbReference type="RefSeq" id="WP_068369510.1">
    <property type="nucleotide sequence ID" value="NZ_CBCSEB010000001.1"/>
</dbReference>
<gene>
    <name evidence="1" type="ORF">AAV32_06840</name>
    <name evidence="2" type="ORF">EV679_2791</name>
</gene>
<dbReference type="GeneID" id="99726662"/>
<organism evidence="1 3">
    <name type="scientific">Kerstersia gyiorum</name>
    <dbReference type="NCBI Taxonomy" id="206506"/>
    <lineage>
        <taxon>Bacteria</taxon>
        <taxon>Pseudomonadati</taxon>
        <taxon>Pseudomonadota</taxon>
        <taxon>Betaproteobacteria</taxon>
        <taxon>Burkholderiales</taxon>
        <taxon>Alcaligenaceae</taxon>
        <taxon>Kerstersia</taxon>
    </lineage>
</organism>
<keyword evidence="3" id="KW-1185">Reference proteome</keyword>
<dbReference type="EMBL" id="LBNE01000003">
    <property type="protein sequence ID" value="KKO72074.1"/>
    <property type="molecule type" value="Genomic_DNA"/>
</dbReference>
<dbReference type="PATRIC" id="fig|206506.3.peg.1462"/>
<accession>A0A171KT57</accession>
<dbReference type="AlphaFoldDB" id="A0A171KT57"/>
<dbReference type="EMBL" id="SGWZ01000004">
    <property type="protein sequence ID" value="RZS67565.1"/>
    <property type="molecule type" value="Genomic_DNA"/>
</dbReference>
<dbReference type="SUPFAM" id="SSF46689">
    <property type="entry name" value="Homeodomain-like"/>
    <property type="match status" value="1"/>
</dbReference>
<dbReference type="STRING" id="206506.AAV32_06840"/>
<evidence type="ECO:0000313" key="2">
    <source>
        <dbReference type="EMBL" id="RZS67565.1"/>
    </source>
</evidence>
<dbReference type="Proteomes" id="UP000292039">
    <property type="component" value="Unassembled WGS sequence"/>
</dbReference>
<protein>
    <submittedName>
        <fullName evidence="1">TetR family transcriptional regulator</fullName>
    </submittedName>
</protein>
<dbReference type="InterPro" id="IPR036271">
    <property type="entry name" value="Tet_transcr_reg_TetR-rel_C_sf"/>
</dbReference>
<sequence length="210" mass="24492">MTNANDKLAQLSMREKIKEVATDLLIMHGCPGLRFQQIAEILECTRGNIHYHYRHKHLLVEEVTVEYCQRTIGHFDQIWSSDFSLKEKIRQSMQFNQMRYLKRNPQGNTNNPWSLIARMRLERDIITPVAREAVARYSMELQRCVIGGMRRSIERGELRPDTPVELVSLPLIELANSADPITRDAGQFDRLKQMYEAFDCLIHEAYGVRS</sequence>
<reference evidence="2 4" key="2">
    <citation type="submission" date="2019-02" db="EMBL/GenBank/DDBJ databases">
        <title>Genomic Encyclopedia of Type Strains, Phase IV (KMG-IV): sequencing the most valuable type-strain genomes for metagenomic binning, comparative biology and taxonomic classification.</title>
        <authorList>
            <person name="Goeker M."/>
        </authorList>
    </citation>
    <scope>NUCLEOTIDE SEQUENCE [LARGE SCALE GENOMIC DNA]</scope>
    <source>
        <strain evidence="2 4">DSM 16618</strain>
    </source>
</reference>
<evidence type="ECO:0000313" key="3">
    <source>
        <dbReference type="Proteomes" id="UP000078084"/>
    </source>
</evidence>
<dbReference type="SUPFAM" id="SSF48498">
    <property type="entry name" value="Tetracyclin repressor-like, C-terminal domain"/>
    <property type="match status" value="1"/>
</dbReference>
<reference evidence="1 3" key="1">
    <citation type="submission" date="2015-04" db="EMBL/GenBank/DDBJ databases">
        <title>Genome sequence of Kerstersia gyiorum CG1.</title>
        <authorList>
            <person name="Greninger A.L."/>
            <person name="Kozyreva V."/>
            <person name="Chaturvedi V."/>
        </authorList>
    </citation>
    <scope>NUCLEOTIDE SEQUENCE [LARGE SCALE GENOMIC DNA]</scope>
    <source>
        <strain evidence="1 3">CG1</strain>
    </source>
</reference>
<dbReference type="Proteomes" id="UP000078084">
    <property type="component" value="Unassembled WGS sequence"/>
</dbReference>
<proteinExistence type="predicted"/>